<evidence type="ECO:0000313" key="13">
    <source>
        <dbReference type="EMBL" id="TFJ85402.1"/>
    </source>
</evidence>
<evidence type="ECO:0000256" key="5">
    <source>
        <dbReference type="ARBA" id="ARBA00022741"/>
    </source>
</evidence>
<dbReference type="SMART" id="SM00382">
    <property type="entry name" value="AAA"/>
    <property type="match status" value="2"/>
</dbReference>
<dbReference type="SUPFAM" id="SSF90123">
    <property type="entry name" value="ABC transporter transmembrane region"/>
    <property type="match status" value="2"/>
</dbReference>
<dbReference type="Proteomes" id="UP000355283">
    <property type="component" value="Unassembled WGS sequence"/>
</dbReference>
<feature type="region of interest" description="Disordered" evidence="9">
    <location>
        <begin position="677"/>
        <end position="696"/>
    </location>
</feature>
<dbReference type="Gene3D" id="1.20.1560.10">
    <property type="entry name" value="ABC transporter type 1, transmembrane domain"/>
    <property type="match status" value="3"/>
</dbReference>
<evidence type="ECO:0000256" key="1">
    <source>
        <dbReference type="ARBA" id="ARBA00004141"/>
    </source>
</evidence>
<feature type="transmembrane region" description="Helical" evidence="10">
    <location>
        <begin position="867"/>
        <end position="888"/>
    </location>
</feature>
<keyword evidence="4 10" id="KW-0812">Transmembrane</keyword>
<evidence type="ECO:0000256" key="10">
    <source>
        <dbReference type="SAM" id="Phobius"/>
    </source>
</evidence>
<evidence type="ECO:0008006" key="15">
    <source>
        <dbReference type="Google" id="ProtNLM"/>
    </source>
</evidence>
<feature type="domain" description="ABC transporter" evidence="11">
    <location>
        <begin position="1059"/>
        <end position="1323"/>
    </location>
</feature>
<dbReference type="GO" id="GO:0016020">
    <property type="term" value="C:membrane"/>
    <property type="evidence" value="ECO:0007669"/>
    <property type="project" value="UniProtKB-SubCell"/>
</dbReference>
<name>A0A4D9D1H5_9STRA</name>
<dbReference type="GO" id="GO:0016887">
    <property type="term" value="F:ATP hydrolysis activity"/>
    <property type="evidence" value="ECO:0007669"/>
    <property type="project" value="InterPro"/>
</dbReference>
<dbReference type="OrthoDB" id="125207at2759"/>
<dbReference type="CDD" id="cd03244">
    <property type="entry name" value="ABCC_MRP_domain2"/>
    <property type="match status" value="1"/>
</dbReference>
<dbReference type="GO" id="GO:0005524">
    <property type="term" value="F:ATP binding"/>
    <property type="evidence" value="ECO:0007669"/>
    <property type="project" value="UniProtKB-KW"/>
</dbReference>
<feature type="region of interest" description="Disordered" evidence="9">
    <location>
        <begin position="617"/>
        <end position="645"/>
    </location>
</feature>
<feature type="domain" description="ABC transmembrane type-1" evidence="12">
    <location>
        <begin position="103"/>
        <end position="343"/>
    </location>
</feature>
<evidence type="ECO:0000256" key="6">
    <source>
        <dbReference type="ARBA" id="ARBA00022840"/>
    </source>
</evidence>
<protein>
    <recommendedName>
        <fullName evidence="15">ABC transporter domain-containing protein</fullName>
    </recommendedName>
</protein>
<dbReference type="Gene3D" id="3.40.50.300">
    <property type="entry name" value="P-loop containing nucleotide triphosphate hydrolases"/>
    <property type="match status" value="3"/>
</dbReference>
<dbReference type="PANTHER" id="PTHR24223">
    <property type="entry name" value="ATP-BINDING CASSETTE SUB-FAMILY C"/>
    <property type="match status" value="1"/>
</dbReference>
<feature type="domain" description="ABC transmembrane type-1" evidence="12">
    <location>
        <begin position="914"/>
        <end position="1059"/>
    </location>
</feature>
<accession>A0A4D9D1H5</accession>
<feature type="domain" description="ABC transporter" evidence="11">
    <location>
        <begin position="371"/>
        <end position="573"/>
    </location>
</feature>
<dbReference type="PANTHER" id="PTHR24223:SF456">
    <property type="entry name" value="MULTIDRUG RESISTANCE-ASSOCIATED PROTEIN LETHAL(2)03659"/>
    <property type="match status" value="1"/>
</dbReference>
<feature type="transmembrane region" description="Helical" evidence="10">
    <location>
        <begin position="908"/>
        <end position="929"/>
    </location>
</feature>
<dbReference type="InterPro" id="IPR003439">
    <property type="entry name" value="ABC_transporter-like_ATP-bd"/>
</dbReference>
<dbReference type="InterPro" id="IPR027417">
    <property type="entry name" value="P-loop_NTPase"/>
</dbReference>
<evidence type="ECO:0000256" key="3">
    <source>
        <dbReference type="ARBA" id="ARBA00022448"/>
    </source>
</evidence>
<reference evidence="13 14" key="1">
    <citation type="submission" date="2019-01" db="EMBL/GenBank/DDBJ databases">
        <title>Nuclear Genome Assembly of the Microalgal Biofuel strain Nannochloropsis salina CCMP1776.</title>
        <authorList>
            <person name="Hovde B."/>
        </authorList>
    </citation>
    <scope>NUCLEOTIDE SEQUENCE [LARGE SCALE GENOMIC DNA]</scope>
    <source>
        <strain evidence="13 14">CCMP1776</strain>
    </source>
</reference>
<keyword evidence="5" id="KW-0547">Nucleotide-binding</keyword>
<keyword evidence="8 10" id="KW-0472">Membrane</keyword>
<dbReference type="InterPro" id="IPR011527">
    <property type="entry name" value="ABC1_TM_dom"/>
</dbReference>
<dbReference type="CDD" id="cd18580">
    <property type="entry name" value="ABC_6TM_ABCC_D2"/>
    <property type="match status" value="1"/>
</dbReference>
<comment type="similarity">
    <text evidence="2">Belongs to the ABC transporter superfamily. ABCC family. Conjugate transporter (TC 3.A.1.208) subfamily.</text>
</comment>
<feature type="transmembrane region" description="Helical" evidence="10">
    <location>
        <begin position="831"/>
        <end position="855"/>
    </location>
</feature>
<dbReference type="InterPro" id="IPR050173">
    <property type="entry name" value="ABC_transporter_C-like"/>
</dbReference>
<sequence>MNPVINEGNRRMLTEKDMPELTKRDKAVSLKGLLQSSWDAEMKLHSKNPQLWRAAFKAYFPIQLPLYVPFAIVTAAKIVQAHVGITGLIDVLIYDRGLKKVQFMAWRLGLDMRTSIESAIFRKILRMPLSAFSSEGAVEGGAPGEEDADAYKKTMTVATILNLVTTDVERFQPVSTTSHYLVMAPFEIAAIAWCGMQQTGFPFLIGIVALLMLIPVQAKIAKLLQQASKHASQLTDQRVRLTKQAIQGARTIKMSGWEVLLEKRIKEARAVEMRVLNAAGLLRGIHEGISFFSPVLVGAVTFLTYWSLGRQLRAGQVFSALTLFNILQWDVVNFGGKAMQSLGEVSKPPSSDSSLSPFSPLPTSLPPPTPVHVNGLSFNWSGSHSKSRSTLRNVSLAAPPGKILGLAGPVGCGKSTLLLALLGELGHFESDIIDVGHGSIAYASQEAACLETDLTQWEHADYTVIGDRGLNMSGGQRARIGLARMAYGAASLYLIDDALSALDPKVGRRVFSRLICGLLKGSTRILATHQLQYLLEEEEVPKVLFINRGKVRGQGTMQELLVRGFFPDAMVEMNASESTVKLTETATEAQPEASDIETTLSPTLALKRQASHLHKLPPFLPTRTMSNIQESGDNSDTESLDMEEEASSYLNVSIPDMDLFQPAGMQEILTEEDFDVEDAEEDEFNNPRPQLLSGKSQSTMLSVLERAQVARLQQELSISRERESSEEEDGTDEKEIPLDAKVHGSGTTYAHGVKITELEGTGGARFLQVDKEKPNKQEIEANMPCVDEEKVKKDAALRASIISQEKQQSGNLGAGVLAAYVRGMGGPIVTVAVLLLLIAGQVAAILTNMFLSYWVHQSSEKQREKKFALIYVAFVVAVGVLPVARGMIAFDRMLEASHVLHDDMVHSVLRAPIRLIIILIPLVGSFVPLRRQFLNTSRAARRLEAMARSPIYALLSEVMDGLPTIRSLVAGSLFQNEFSKRLDDFGRPYFIFFSAGRHLALRLDFLCWLMVTATAFSSLGAATGASGVSTWLIGVSLMYVLQLASVFQWATRQSSEVENQIVSVERIVEGLPLVIKGMTFSIPGGTRVGIAGRTGCGKSSLIQVLFRLMEPSGGSLCIDGIDVSGMGLHDLRRRLSVIPQNPFLLSGTLRENLDPLGVRAMGGECEEVESHLDILSPRAKPPLFRRRSSAMSFMPPAKAGIRADSIAVISCGPGLDMYVTENGGNFSIGERQLLCLARAILSSTRILVCDEATANVDVETDHKIQRAIRSRFGSATVLMVAHRLNTIIDSDILLVLQAGEVLEMGHPHELLNTSKGLPESKGGFLSMVMETGPDSAASLKEMARAAWQEKRARGQEPKDDNP</sequence>
<evidence type="ECO:0000313" key="14">
    <source>
        <dbReference type="Proteomes" id="UP000355283"/>
    </source>
</evidence>
<evidence type="ECO:0000256" key="9">
    <source>
        <dbReference type="SAM" id="MobiDB-lite"/>
    </source>
</evidence>
<dbReference type="InterPro" id="IPR017871">
    <property type="entry name" value="ABC_transporter-like_CS"/>
</dbReference>
<keyword evidence="7 10" id="KW-1133">Transmembrane helix</keyword>
<dbReference type="InterPro" id="IPR036640">
    <property type="entry name" value="ABC1_TM_sf"/>
</dbReference>
<dbReference type="SUPFAM" id="SSF52540">
    <property type="entry name" value="P-loop containing nucleoside triphosphate hydrolases"/>
    <property type="match status" value="2"/>
</dbReference>
<feature type="compositionally biased region" description="Acidic residues" evidence="9">
    <location>
        <begin position="633"/>
        <end position="645"/>
    </location>
</feature>
<comment type="caution">
    <text evidence="13">The sequence shown here is derived from an EMBL/GenBank/DDBJ whole genome shotgun (WGS) entry which is preliminary data.</text>
</comment>
<keyword evidence="3" id="KW-0813">Transport</keyword>
<evidence type="ECO:0000256" key="2">
    <source>
        <dbReference type="ARBA" id="ARBA00009726"/>
    </source>
</evidence>
<dbReference type="InterPro" id="IPR044726">
    <property type="entry name" value="ABCC_6TM_D2"/>
</dbReference>
<dbReference type="Pfam" id="PF00664">
    <property type="entry name" value="ABC_membrane"/>
    <property type="match status" value="1"/>
</dbReference>
<proteinExistence type="inferred from homology"/>
<feature type="region of interest" description="Disordered" evidence="9">
    <location>
        <begin position="715"/>
        <end position="735"/>
    </location>
</feature>
<dbReference type="InterPro" id="IPR003593">
    <property type="entry name" value="AAA+_ATPase"/>
</dbReference>
<dbReference type="PROSITE" id="PS00211">
    <property type="entry name" value="ABC_TRANSPORTER_1"/>
    <property type="match status" value="1"/>
</dbReference>
<feature type="compositionally biased region" description="Polar residues" evidence="9">
    <location>
        <begin position="623"/>
        <end position="632"/>
    </location>
</feature>
<dbReference type="InterPro" id="IPR044746">
    <property type="entry name" value="ABCC_6TM_D1"/>
</dbReference>
<comment type="subcellular location">
    <subcellularLocation>
        <location evidence="1">Membrane</location>
        <topology evidence="1">Multi-pass membrane protein</topology>
    </subcellularLocation>
</comment>
<evidence type="ECO:0000259" key="11">
    <source>
        <dbReference type="PROSITE" id="PS50893"/>
    </source>
</evidence>
<evidence type="ECO:0000256" key="4">
    <source>
        <dbReference type="ARBA" id="ARBA00022692"/>
    </source>
</evidence>
<evidence type="ECO:0000256" key="8">
    <source>
        <dbReference type="ARBA" id="ARBA00023136"/>
    </source>
</evidence>
<keyword evidence="6" id="KW-0067">ATP-binding</keyword>
<dbReference type="EMBL" id="SDOX01000014">
    <property type="protein sequence ID" value="TFJ85402.1"/>
    <property type="molecule type" value="Genomic_DNA"/>
</dbReference>
<dbReference type="PROSITE" id="PS50893">
    <property type="entry name" value="ABC_TRANSPORTER_2"/>
    <property type="match status" value="2"/>
</dbReference>
<dbReference type="PROSITE" id="PS50929">
    <property type="entry name" value="ABC_TM1F"/>
    <property type="match status" value="2"/>
</dbReference>
<dbReference type="Pfam" id="PF00005">
    <property type="entry name" value="ABC_tran"/>
    <property type="match status" value="2"/>
</dbReference>
<keyword evidence="14" id="KW-1185">Reference proteome</keyword>
<evidence type="ECO:0000256" key="7">
    <source>
        <dbReference type="ARBA" id="ARBA00022989"/>
    </source>
</evidence>
<dbReference type="GO" id="GO:0140359">
    <property type="term" value="F:ABC-type transporter activity"/>
    <property type="evidence" value="ECO:0007669"/>
    <property type="project" value="InterPro"/>
</dbReference>
<evidence type="ECO:0000259" key="12">
    <source>
        <dbReference type="PROSITE" id="PS50929"/>
    </source>
</evidence>
<organism evidence="13 14">
    <name type="scientific">Nannochloropsis salina CCMP1776</name>
    <dbReference type="NCBI Taxonomy" id="1027361"/>
    <lineage>
        <taxon>Eukaryota</taxon>
        <taxon>Sar</taxon>
        <taxon>Stramenopiles</taxon>
        <taxon>Ochrophyta</taxon>
        <taxon>Eustigmatophyceae</taxon>
        <taxon>Eustigmatales</taxon>
        <taxon>Monodopsidaceae</taxon>
        <taxon>Microchloropsis</taxon>
        <taxon>Microchloropsis salina</taxon>
    </lineage>
</organism>
<feature type="transmembrane region" description="Helical" evidence="10">
    <location>
        <begin position="1005"/>
        <end position="1025"/>
    </location>
</feature>
<dbReference type="CDD" id="cd18579">
    <property type="entry name" value="ABC_6TM_ABCC_D1"/>
    <property type="match status" value="1"/>
</dbReference>
<gene>
    <name evidence="13" type="ORF">NSK_003361</name>
</gene>